<feature type="domain" description="Lytic transglycosylase superhelical linker" evidence="4">
    <location>
        <begin position="363"/>
        <end position="420"/>
    </location>
</feature>
<dbReference type="InterPro" id="IPR008939">
    <property type="entry name" value="Lytic_TGlycosylase_superhlx_U"/>
</dbReference>
<dbReference type="Gene3D" id="1.10.1240.20">
    <property type="entry name" value="Lytic transglycosylase, superhelical linker domain"/>
    <property type="match status" value="1"/>
</dbReference>
<comment type="caution">
    <text evidence="5">The sequence shown here is derived from an EMBL/GenBank/DDBJ whole genome shotgun (WGS) entry which is preliminary data.</text>
</comment>
<evidence type="ECO:0000313" key="5">
    <source>
        <dbReference type="EMBL" id="HIU37089.1"/>
    </source>
</evidence>
<evidence type="ECO:0000256" key="2">
    <source>
        <dbReference type="ARBA" id="ARBA00022729"/>
    </source>
</evidence>
<dbReference type="PANTHER" id="PTHR37423">
    <property type="entry name" value="SOLUBLE LYTIC MUREIN TRANSGLYCOSYLASE-RELATED"/>
    <property type="match status" value="1"/>
</dbReference>
<dbReference type="Gene3D" id="1.10.530.10">
    <property type="match status" value="1"/>
</dbReference>
<dbReference type="InterPro" id="IPR023346">
    <property type="entry name" value="Lysozyme-like_dom_sf"/>
</dbReference>
<evidence type="ECO:0000259" key="3">
    <source>
        <dbReference type="Pfam" id="PF01464"/>
    </source>
</evidence>
<proteinExistence type="inferred from homology"/>
<dbReference type="PANTHER" id="PTHR37423:SF5">
    <property type="entry name" value="SOLUBLE LYTIC MUREIN TRANSGLYCOSYLASE"/>
    <property type="match status" value="1"/>
</dbReference>
<dbReference type="InterPro" id="IPR037061">
    <property type="entry name" value="Lytic_TGlycoase_superhlx_L_sf"/>
</dbReference>
<dbReference type="Pfam" id="PF14718">
    <property type="entry name" value="SLT_L"/>
    <property type="match status" value="1"/>
</dbReference>
<name>A0A9D1LET6_9BURK</name>
<sequence length="611" mass="70518">MIGYIQAWALLAQARREPGNLSVQNEIQHFLTEHKTEYLSERVRTDWLLINAPQWNAINQWKKFNSQRNLLQWNKFDPSIVCWDLYHRLSNRKNVSKTLANEALEIINSPQYKGNGVCRKVADTLIEKVPSTAFTRLVILIQQGRISEARTVLNTLIKKKRLPAQASRLAFNNPSRWYRNYRHKLKKQNKFVRLIAAYRLTSVNMDWATQVADSLHGKLTKDERGALWGRLGYVAAIGHQPKALKWYEKAGKTVCVGPYSALPNDCIEWRARAALRIQDWKKLNHFISAMPATLASKENWRYWRARALAETGHQLEAKKYWQKIPSVRTFYGKLAAEALGKPFYYSSNETVEATQEAIDSMNTNPALLRAKAFYRMGLFVEGNREWQWAIRSMPADKLLAAAQWAQDESLLHRSVNTAIKVAERYRLEHDLLYPRPFEDEIEQYSEKAKIDANWVYGLMRQESRFIAVAQSNVGANGLMQIMPGTAKWIAKQLEITDFVPEKIYEIETNIYFGTTYLRSLLNRLDNKMILATAGYNAGPNRASRWQQSLPQITEGAIFIETIPFTETRNYVQNVLANTIEYAYGQGQTISSFHRWLGQIDPQADTTTDEKI</sequence>
<reference evidence="5" key="2">
    <citation type="journal article" date="2021" name="PeerJ">
        <title>Extensive microbial diversity within the chicken gut microbiome revealed by metagenomics and culture.</title>
        <authorList>
            <person name="Gilroy R."/>
            <person name="Ravi A."/>
            <person name="Getino M."/>
            <person name="Pursley I."/>
            <person name="Horton D.L."/>
            <person name="Alikhan N.F."/>
            <person name="Baker D."/>
            <person name="Gharbi K."/>
            <person name="Hall N."/>
            <person name="Watson M."/>
            <person name="Adriaenssens E.M."/>
            <person name="Foster-Nyarko E."/>
            <person name="Jarju S."/>
            <person name="Secka A."/>
            <person name="Antonio M."/>
            <person name="Oren A."/>
            <person name="Chaudhuri R.R."/>
            <person name="La Ragione R."/>
            <person name="Hildebrand F."/>
            <person name="Pallen M.J."/>
        </authorList>
    </citation>
    <scope>NUCLEOTIDE SEQUENCE</scope>
    <source>
        <strain evidence="5">7463</strain>
    </source>
</reference>
<protein>
    <submittedName>
        <fullName evidence="5">Lytic transglycosylase domain-containing protein</fullName>
    </submittedName>
</protein>
<dbReference type="SUPFAM" id="SSF48435">
    <property type="entry name" value="Bacterial muramidases"/>
    <property type="match status" value="1"/>
</dbReference>
<dbReference type="GO" id="GO:0016020">
    <property type="term" value="C:membrane"/>
    <property type="evidence" value="ECO:0007669"/>
    <property type="project" value="InterPro"/>
</dbReference>
<accession>A0A9D1LET6</accession>
<dbReference type="Pfam" id="PF01464">
    <property type="entry name" value="SLT"/>
    <property type="match status" value="1"/>
</dbReference>
<organism evidence="5 6">
    <name type="scientific">Candidatus Aphodousia faecigallinarum</name>
    <dbReference type="NCBI Taxonomy" id="2840677"/>
    <lineage>
        <taxon>Bacteria</taxon>
        <taxon>Pseudomonadati</taxon>
        <taxon>Pseudomonadota</taxon>
        <taxon>Betaproteobacteria</taxon>
        <taxon>Burkholderiales</taxon>
        <taxon>Sutterellaceae</taxon>
        <taxon>Sutterellaceae incertae sedis</taxon>
        <taxon>Candidatus Aphodousia</taxon>
    </lineage>
</organism>
<dbReference type="CDD" id="cd13401">
    <property type="entry name" value="Slt70-like"/>
    <property type="match status" value="1"/>
</dbReference>
<dbReference type="InterPro" id="IPR008258">
    <property type="entry name" value="Transglycosylase_SLT_dom_1"/>
</dbReference>
<dbReference type="SUPFAM" id="SSF53955">
    <property type="entry name" value="Lysozyme-like"/>
    <property type="match status" value="1"/>
</dbReference>
<dbReference type="PROSITE" id="PS00922">
    <property type="entry name" value="TRANSGLYCOSYLASE"/>
    <property type="match status" value="1"/>
</dbReference>
<dbReference type="InterPro" id="IPR000189">
    <property type="entry name" value="Transglyc_AS"/>
</dbReference>
<dbReference type="GO" id="GO:0000270">
    <property type="term" value="P:peptidoglycan metabolic process"/>
    <property type="evidence" value="ECO:0007669"/>
    <property type="project" value="InterPro"/>
</dbReference>
<evidence type="ECO:0000259" key="4">
    <source>
        <dbReference type="Pfam" id="PF14718"/>
    </source>
</evidence>
<dbReference type="AlphaFoldDB" id="A0A9D1LET6"/>
<dbReference type="InterPro" id="IPR012289">
    <property type="entry name" value="Lytic_TGlycosylase_superhlx_L"/>
</dbReference>
<feature type="domain" description="Transglycosylase SLT" evidence="3">
    <location>
        <begin position="441"/>
        <end position="548"/>
    </location>
</feature>
<dbReference type="GO" id="GO:0008933">
    <property type="term" value="F:peptidoglycan lytic transglycosylase activity"/>
    <property type="evidence" value="ECO:0007669"/>
    <property type="project" value="InterPro"/>
</dbReference>
<evidence type="ECO:0000313" key="6">
    <source>
        <dbReference type="Proteomes" id="UP000824083"/>
    </source>
</evidence>
<dbReference type="Proteomes" id="UP000824083">
    <property type="component" value="Unassembled WGS sequence"/>
</dbReference>
<dbReference type="EMBL" id="DVMY01000042">
    <property type="protein sequence ID" value="HIU37089.1"/>
    <property type="molecule type" value="Genomic_DNA"/>
</dbReference>
<dbReference type="Gene3D" id="1.25.20.10">
    <property type="entry name" value="Bacterial muramidases"/>
    <property type="match status" value="1"/>
</dbReference>
<evidence type="ECO:0000256" key="1">
    <source>
        <dbReference type="ARBA" id="ARBA00007734"/>
    </source>
</evidence>
<reference evidence="5" key="1">
    <citation type="submission" date="2020-10" db="EMBL/GenBank/DDBJ databases">
        <authorList>
            <person name="Gilroy R."/>
        </authorList>
    </citation>
    <scope>NUCLEOTIDE SEQUENCE</scope>
    <source>
        <strain evidence="5">7463</strain>
    </source>
</reference>
<keyword evidence="2" id="KW-0732">Signal</keyword>
<gene>
    <name evidence="5" type="ORF">IAC56_02285</name>
</gene>
<dbReference type="GO" id="GO:0004553">
    <property type="term" value="F:hydrolase activity, hydrolyzing O-glycosyl compounds"/>
    <property type="evidence" value="ECO:0007669"/>
    <property type="project" value="InterPro"/>
</dbReference>
<comment type="similarity">
    <text evidence="1">Belongs to the transglycosylase Slt family.</text>
</comment>
<dbReference type="GO" id="GO:0042597">
    <property type="term" value="C:periplasmic space"/>
    <property type="evidence" value="ECO:0007669"/>
    <property type="project" value="InterPro"/>
</dbReference>